<gene>
    <name evidence="2" type="ORF">CISG_09823</name>
</gene>
<organism evidence="2 3">
    <name type="scientific">Coccidioides immitis RMSCC 3703</name>
    <dbReference type="NCBI Taxonomy" id="454286"/>
    <lineage>
        <taxon>Eukaryota</taxon>
        <taxon>Fungi</taxon>
        <taxon>Dikarya</taxon>
        <taxon>Ascomycota</taxon>
        <taxon>Pezizomycotina</taxon>
        <taxon>Eurotiomycetes</taxon>
        <taxon>Eurotiomycetidae</taxon>
        <taxon>Onygenales</taxon>
        <taxon>Onygenaceae</taxon>
        <taxon>Coccidioides</taxon>
    </lineage>
</organism>
<dbReference type="Proteomes" id="UP000054559">
    <property type="component" value="Unassembled WGS sequence"/>
</dbReference>
<evidence type="ECO:0000313" key="2">
    <source>
        <dbReference type="EMBL" id="KMU72633.1"/>
    </source>
</evidence>
<evidence type="ECO:0000259" key="1">
    <source>
        <dbReference type="Pfam" id="PF19273"/>
    </source>
</evidence>
<dbReference type="Pfam" id="PF19273">
    <property type="entry name" value="Exportin-5"/>
    <property type="match status" value="1"/>
</dbReference>
<protein>
    <recommendedName>
        <fullName evidence="1">Exportin-5 C-terminal domain-containing protein</fullName>
    </recommendedName>
</protein>
<accession>A0A0J8QN56</accession>
<dbReference type="AlphaFoldDB" id="A0A0J8QN56"/>
<reference evidence="3" key="1">
    <citation type="journal article" date="2010" name="Genome Res.">
        <title>Population genomic sequencing of Coccidioides fungi reveals recent hybridization and transposon control.</title>
        <authorList>
            <person name="Neafsey D.E."/>
            <person name="Barker B.M."/>
            <person name="Sharpton T.J."/>
            <person name="Stajich J.E."/>
            <person name="Park D.J."/>
            <person name="Whiston E."/>
            <person name="Hung C.-Y."/>
            <person name="McMahan C."/>
            <person name="White J."/>
            <person name="Sykes S."/>
            <person name="Heiman D."/>
            <person name="Young S."/>
            <person name="Zeng Q."/>
            <person name="Abouelleil A."/>
            <person name="Aftuck L."/>
            <person name="Bessette D."/>
            <person name="Brown A."/>
            <person name="FitzGerald M."/>
            <person name="Lui A."/>
            <person name="Macdonald J.P."/>
            <person name="Priest M."/>
            <person name="Orbach M.J."/>
            <person name="Galgiani J.N."/>
            <person name="Kirkland T.N."/>
            <person name="Cole G.T."/>
            <person name="Birren B.W."/>
            <person name="Henn M.R."/>
            <person name="Taylor J.W."/>
            <person name="Rounsley S.D."/>
        </authorList>
    </citation>
    <scope>NUCLEOTIDE SEQUENCE [LARGE SCALE GENOMIC DNA]</scope>
    <source>
        <strain evidence="3">RMSCC 3703</strain>
    </source>
</reference>
<sequence length="209" mass="23995">MSIRIYDKPAWANDQFRQIISTFQGFCEVFALDQVHPYLQARQAQNIEDWSVITLDEEGKRIQSQMNSKFQSVPLRNTKTLLAVSTEKLKPSDPPYQVSCELWKDMIPLILPSLLQLVGLVTLIPRCLIDDCPPQSRGHFLPPMMSSLFVQLDKKITTEWDVIERRRAGMVDDDLTEEMKEESILRQLTYSAVIMVASLLDPNKEGLLL</sequence>
<dbReference type="Gene3D" id="1.25.10.10">
    <property type="entry name" value="Leucine-rich Repeat Variant"/>
    <property type="match status" value="1"/>
</dbReference>
<name>A0A0J8QN56_COCIT</name>
<feature type="domain" description="Exportin-5 C-terminal" evidence="1">
    <location>
        <begin position="116"/>
        <end position="203"/>
    </location>
</feature>
<dbReference type="InterPro" id="IPR045478">
    <property type="entry name" value="Exportin-5_C"/>
</dbReference>
<evidence type="ECO:0000313" key="3">
    <source>
        <dbReference type="Proteomes" id="UP000054559"/>
    </source>
</evidence>
<dbReference type="STRING" id="454286.A0A0J8QN56"/>
<proteinExistence type="predicted"/>
<dbReference type="EMBL" id="DS268224">
    <property type="protein sequence ID" value="KMU72633.1"/>
    <property type="molecule type" value="Genomic_DNA"/>
</dbReference>
<dbReference type="InterPro" id="IPR011989">
    <property type="entry name" value="ARM-like"/>
</dbReference>
<dbReference type="OrthoDB" id="2215036at2759"/>